<evidence type="ECO:0000313" key="8">
    <source>
        <dbReference type="EMBL" id="OGD62546.1"/>
    </source>
</evidence>
<comment type="pathway">
    <text evidence="7">Protein modification; lipoprotein biosynthesis (diacylglyceryl transfer).</text>
</comment>
<dbReference type="UniPathway" id="UPA00664"/>
<gene>
    <name evidence="7" type="primary">lgt</name>
    <name evidence="8" type="ORF">A2160_05875</name>
</gene>
<feature type="transmembrane region" description="Helical" evidence="7">
    <location>
        <begin position="203"/>
        <end position="224"/>
    </location>
</feature>
<feature type="transmembrane region" description="Helical" evidence="7">
    <location>
        <begin position="90"/>
        <end position="109"/>
    </location>
</feature>
<dbReference type="HAMAP" id="MF_01147">
    <property type="entry name" value="Lgt"/>
    <property type="match status" value="1"/>
</dbReference>
<evidence type="ECO:0000256" key="6">
    <source>
        <dbReference type="ARBA" id="ARBA00023136"/>
    </source>
</evidence>
<dbReference type="EMBL" id="MEZK01000020">
    <property type="protein sequence ID" value="OGD62546.1"/>
    <property type="molecule type" value="Genomic_DNA"/>
</dbReference>
<evidence type="ECO:0000256" key="1">
    <source>
        <dbReference type="ARBA" id="ARBA00007150"/>
    </source>
</evidence>
<comment type="caution">
    <text evidence="8">The sequence shown here is derived from an EMBL/GenBank/DDBJ whole genome shotgun (WGS) entry which is preliminary data.</text>
</comment>
<dbReference type="AlphaFoldDB" id="A0A1F5E5F8"/>
<accession>A0A1F5E5F8</accession>
<dbReference type="GO" id="GO:0005886">
    <property type="term" value="C:plasma membrane"/>
    <property type="evidence" value="ECO:0007669"/>
    <property type="project" value="UniProtKB-SubCell"/>
</dbReference>
<keyword evidence="5 7" id="KW-1133">Transmembrane helix</keyword>
<dbReference type="InterPro" id="IPR001640">
    <property type="entry name" value="Lgt"/>
</dbReference>
<keyword evidence="6 7" id="KW-0472">Membrane</keyword>
<feature type="transmembrane region" description="Helical" evidence="7">
    <location>
        <begin position="116"/>
        <end position="134"/>
    </location>
</feature>
<comment type="similarity">
    <text evidence="1 7">Belongs to the Lgt family.</text>
</comment>
<feature type="transmembrane region" description="Helical" evidence="7">
    <location>
        <begin position="12"/>
        <end position="36"/>
    </location>
</feature>
<evidence type="ECO:0000256" key="2">
    <source>
        <dbReference type="ARBA" id="ARBA00022475"/>
    </source>
</evidence>
<dbReference type="Proteomes" id="UP000177006">
    <property type="component" value="Unassembled WGS sequence"/>
</dbReference>
<evidence type="ECO:0000256" key="3">
    <source>
        <dbReference type="ARBA" id="ARBA00022679"/>
    </source>
</evidence>
<dbReference type="GO" id="GO:0008961">
    <property type="term" value="F:phosphatidylglycerol-prolipoprotein diacylglyceryl transferase activity"/>
    <property type="evidence" value="ECO:0007669"/>
    <property type="project" value="UniProtKB-UniRule"/>
</dbReference>
<evidence type="ECO:0000313" key="9">
    <source>
        <dbReference type="Proteomes" id="UP000177006"/>
    </source>
</evidence>
<dbReference type="PANTHER" id="PTHR30589:SF0">
    <property type="entry name" value="PHOSPHATIDYLGLYCEROL--PROLIPOPROTEIN DIACYLGLYCERYL TRANSFERASE"/>
    <property type="match status" value="1"/>
</dbReference>
<reference evidence="8 9" key="1">
    <citation type="journal article" date="2016" name="Nat. Commun.">
        <title>Thousands of microbial genomes shed light on interconnected biogeochemical processes in an aquifer system.</title>
        <authorList>
            <person name="Anantharaman K."/>
            <person name="Brown C.T."/>
            <person name="Hug L.A."/>
            <person name="Sharon I."/>
            <person name="Castelle C.J."/>
            <person name="Probst A.J."/>
            <person name="Thomas B.C."/>
            <person name="Singh A."/>
            <person name="Wilkins M.J."/>
            <person name="Karaoz U."/>
            <person name="Brodie E.L."/>
            <person name="Williams K.H."/>
            <person name="Hubbard S.S."/>
            <person name="Banfield J.F."/>
        </authorList>
    </citation>
    <scope>NUCLEOTIDE SEQUENCE [LARGE SCALE GENOMIC DNA]</scope>
</reference>
<dbReference type="PANTHER" id="PTHR30589">
    <property type="entry name" value="PROLIPOPROTEIN DIACYLGLYCERYL TRANSFERASE"/>
    <property type="match status" value="1"/>
</dbReference>
<name>A0A1F5E5F8_9BACT</name>
<feature type="transmembrane region" description="Helical" evidence="7">
    <location>
        <begin position="48"/>
        <end position="70"/>
    </location>
</feature>
<evidence type="ECO:0000256" key="5">
    <source>
        <dbReference type="ARBA" id="ARBA00022989"/>
    </source>
</evidence>
<feature type="transmembrane region" description="Helical" evidence="7">
    <location>
        <begin position="163"/>
        <end position="182"/>
    </location>
</feature>
<comment type="subcellular location">
    <subcellularLocation>
        <location evidence="7">Cell membrane</location>
        <topology evidence="7">Multi-pass membrane protein</topology>
    </subcellularLocation>
</comment>
<evidence type="ECO:0000256" key="7">
    <source>
        <dbReference type="HAMAP-Rule" id="MF_01147"/>
    </source>
</evidence>
<feature type="transmembrane region" description="Helical" evidence="7">
    <location>
        <begin position="230"/>
        <end position="255"/>
    </location>
</feature>
<dbReference type="GO" id="GO:0042158">
    <property type="term" value="P:lipoprotein biosynthetic process"/>
    <property type="evidence" value="ECO:0007669"/>
    <property type="project" value="UniProtKB-UniRule"/>
</dbReference>
<organism evidence="8 9">
    <name type="scientific">Candidatus Beckwithbacteria bacterium RBG_13_42_9</name>
    <dbReference type="NCBI Taxonomy" id="1797457"/>
    <lineage>
        <taxon>Bacteria</taxon>
        <taxon>Candidatus Beckwithiibacteriota</taxon>
    </lineage>
</organism>
<dbReference type="EC" id="2.5.1.145" evidence="7"/>
<keyword evidence="3 7" id="KW-0808">Transferase</keyword>
<feature type="binding site" evidence="7">
    <location>
        <position position="135"/>
    </location>
    <ligand>
        <name>a 1,2-diacyl-sn-glycero-3-phospho-(1'-sn-glycerol)</name>
        <dbReference type="ChEBI" id="CHEBI:64716"/>
    </ligand>
</feature>
<evidence type="ECO:0000256" key="4">
    <source>
        <dbReference type="ARBA" id="ARBA00022692"/>
    </source>
</evidence>
<dbReference type="STRING" id="1797457.A2160_05875"/>
<keyword evidence="2 7" id="KW-1003">Cell membrane</keyword>
<sequence length="310" mass="35620">MFSFSFPVLFSIGPMAISTLGVLSVLAFLAGTFWLWKKGKEEGFDEEKLLDVAFLGAVVGLITGRIGYILEAWPKFGLNPGRWVDFQHLGGLSFFGAAAGAFLIIWWLGKQYKWSFWVFSDLAVFGLIISQILVRLGQFLDGSFYGRSTTLFPGLPFPGVDGWHYPVQLFEAVFLLILFFWLKRLEKQYRLFIWYQDKRGETQPGFLILVYVLLYSFFKFWLAFLQESSLYWLGLSLTQWVALVFLIVAVGVFLSKMGRLESLFRGLLLWQKLKLPKNQETPILPKPPEPRKRSALFNKRHIKIGSDAKI</sequence>
<comment type="catalytic activity">
    <reaction evidence="7">
        <text>L-cysteinyl-[prolipoprotein] + a 1,2-diacyl-sn-glycero-3-phospho-(1'-sn-glycerol) = an S-1,2-diacyl-sn-glyceryl-L-cysteinyl-[prolipoprotein] + sn-glycerol 1-phosphate + H(+)</text>
        <dbReference type="Rhea" id="RHEA:56712"/>
        <dbReference type="Rhea" id="RHEA-COMP:14679"/>
        <dbReference type="Rhea" id="RHEA-COMP:14680"/>
        <dbReference type="ChEBI" id="CHEBI:15378"/>
        <dbReference type="ChEBI" id="CHEBI:29950"/>
        <dbReference type="ChEBI" id="CHEBI:57685"/>
        <dbReference type="ChEBI" id="CHEBI:64716"/>
        <dbReference type="ChEBI" id="CHEBI:140658"/>
        <dbReference type="EC" id="2.5.1.145"/>
    </reaction>
</comment>
<comment type="function">
    <text evidence="7">Catalyzes the transfer of the diacylglyceryl group from phosphatidylglycerol to the sulfhydryl group of the N-terminal cysteine of a prolipoprotein, the first step in the formation of mature lipoproteins.</text>
</comment>
<protein>
    <recommendedName>
        <fullName evidence="7">Phosphatidylglycerol--prolipoprotein diacylglyceryl transferase</fullName>
        <ecNumber evidence="7">2.5.1.145</ecNumber>
    </recommendedName>
</protein>
<proteinExistence type="inferred from homology"/>
<dbReference type="Pfam" id="PF01790">
    <property type="entry name" value="LGT"/>
    <property type="match status" value="1"/>
</dbReference>
<keyword evidence="4 7" id="KW-0812">Transmembrane</keyword>